<evidence type="ECO:0000313" key="1">
    <source>
        <dbReference type="EMBL" id="SFO27409.1"/>
    </source>
</evidence>
<organism evidence="1 2">
    <name type="scientific">Pseudomonas syringae</name>
    <dbReference type="NCBI Taxonomy" id="317"/>
    <lineage>
        <taxon>Bacteria</taxon>
        <taxon>Pseudomonadati</taxon>
        <taxon>Pseudomonadota</taxon>
        <taxon>Gammaproteobacteria</taxon>
        <taxon>Pseudomonadales</taxon>
        <taxon>Pseudomonadaceae</taxon>
        <taxon>Pseudomonas</taxon>
    </lineage>
</organism>
<proteinExistence type="predicted"/>
<dbReference type="Proteomes" id="UP000183083">
    <property type="component" value="Unassembled WGS sequence"/>
</dbReference>
<dbReference type="EMBL" id="FOVV01000011">
    <property type="protein sequence ID" value="SFO27409.1"/>
    <property type="molecule type" value="Genomic_DNA"/>
</dbReference>
<gene>
    <name evidence="1" type="ORF">SAMN05444065_11175</name>
</gene>
<protein>
    <recommendedName>
        <fullName evidence="3">DUF1534 domain-containing protein</fullName>
    </recommendedName>
</protein>
<sequence>MYLTFLFRRGASACWQGTSTGADTAALSIDRFVSRVRSAFSDGLK</sequence>
<evidence type="ECO:0008006" key="3">
    <source>
        <dbReference type="Google" id="ProtNLM"/>
    </source>
</evidence>
<dbReference type="AlphaFoldDB" id="A0AB38BWJ1"/>
<evidence type="ECO:0000313" key="2">
    <source>
        <dbReference type="Proteomes" id="UP000183083"/>
    </source>
</evidence>
<reference evidence="1 2" key="1">
    <citation type="submission" date="2016-10" db="EMBL/GenBank/DDBJ databases">
        <authorList>
            <person name="Varghese N."/>
            <person name="Submissions S."/>
        </authorList>
    </citation>
    <scope>NUCLEOTIDE SEQUENCE [LARGE SCALE GENOMIC DNA]</scope>
    <source>
        <strain evidence="1 2">BS0292</strain>
    </source>
</reference>
<accession>A0AB38BWJ1</accession>
<comment type="caution">
    <text evidence="1">The sequence shown here is derived from an EMBL/GenBank/DDBJ whole genome shotgun (WGS) entry which is preliminary data.</text>
</comment>
<name>A0AB38BWJ1_PSESX</name>